<dbReference type="GeneID" id="302582242"/>
<protein>
    <submittedName>
        <fullName evidence="1">DUF6572 domain-containing protein</fullName>
    </submittedName>
</protein>
<accession>A0AB39IKL6</accession>
<evidence type="ECO:0000313" key="1">
    <source>
        <dbReference type="EMBL" id="XDL22873.1"/>
    </source>
</evidence>
<dbReference type="InterPro" id="IPR046702">
    <property type="entry name" value="DUF6572"/>
</dbReference>
<reference evidence="1" key="1">
    <citation type="submission" date="2024-07" db="EMBL/GenBank/DDBJ databases">
        <authorList>
            <person name="Pedron J."/>
        </authorList>
    </citation>
    <scope>NUCLEOTIDE SEQUENCE</scope>
    <source>
        <strain evidence="1">A003-S1-M15</strain>
    </source>
</reference>
<gene>
    <name evidence="1" type="ORF">LF929_011190</name>
</gene>
<dbReference type="Pfam" id="PF20212">
    <property type="entry name" value="DUF6572"/>
    <property type="match status" value="1"/>
</dbReference>
<dbReference type="RefSeq" id="WP_368678937.1">
    <property type="nucleotide sequence ID" value="NZ_CP162670.1"/>
</dbReference>
<organism evidence="1">
    <name type="scientific">Dickeya oryzae</name>
    <dbReference type="NCBI Taxonomy" id="1240404"/>
    <lineage>
        <taxon>Bacteria</taxon>
        <taxon>Pseudomonadati</taxon>
        <taxon>Pseudomonadota</taxon>
        <taxon>Gammaproteobacteria</taxon>
        <taxon>Enterobacterales</taxon>
        <taxon>Pectobacteriaceae</taxon>
        <taxon>Dickeya</taxon>
    </lineage>
</organism>
<dbReference type="AlphaFoldDB" id="A0AB39IKL6"/>
<sequence length="111" mass="12875">MMSIDDVDKIDSIGVLKDHPDMVSLAISDHLPWKKPIEQHLFKLQEKINTYIKFIDSGEIYEKFPDAKGTDKCVIEIFFKYEIPPQAICFLESVREILSSINVSLKYKIIK</sequence>
<name>A0AB39IKL6_9GAMM</name>
<dbReference type="EMBL" id="CP162670">
    <property type="protein sequence ID" value="XDL22873.1"/>
    <property type="molecule type" value="Genomic_DNA"/>
</dbReference>
<proteinExistence type="predicted"/>